<gene>
    <name evidence="1" type="ordered locus">Desru_3486</name>
</gene>
<keyword evidence="2" id="KW-1185">Reference proteome</keyword>
<evidence type="ECO:0000313" key="1">
    <source>
        <dbReference type="EMBL" id="AEG61689.1"/>
    </source>
</evidence>
<organism evidence="1 2">
    <name type="scientific">Desulforamulus ruminis (strain ATCC 23193 / DSM 2154 / NCIMB 8452 / DL)</name>
    <name type="common">Desulfotomaculum ruminis</name>
    <dbReference type="NCBI Taxonomy" id="696281"/>
    <lineage>
        <taxon>Bacteria</taxon>
        <taxon>Bacillati</taxon>
        <taxon>Bacillota</taxon>
        <taxon>Clostridia</taxon>
        <taxon>Eubacteriales</taxon>
        <taxon>Peptococcaceae</taxon>
        <taxon>Desulforamulus</taxon>
    </lineage>
</organism>
<dbReference type="EMBL" id="CP002780">
    <property type="protein sequence ID" value="AEG61689.1"/>
    <property type="molecule type" value="Genomic_DNA"/>
</dbReference>
<proteinExistence type="predicted"/>
<dbReference type="OrthoDB" id="1807017at2"/>
<sequence length="120" mass="12993">MPNVTPNLGLNKPLGNEFVSRQAYVENLELIDQNAAKKTDFTTHMAQVIHPRLAGNANFNGAVGTVIAHTKGDANYYVEVTPVANPAGYLGEVWVEQGANSFSVKCSGTATTSFKYVVFW</sequence>
<dbReference type="KEGG" id="dru:Desru_3486"/>
<reference evidence="2" key="1">
    <citation type="submission" date="2011-05" db="EMBL/GenBank/DDBJ databases">
        <title>Complete sequence of Desulfotomaculum ruminis DSM 2154.</title>
        <authorList>
            <person name="Lucas S."/>
            <person name="Copeland A."/>
            <person name="Lapidus A."/>
            <person name="Cheng J.-F."/>
            <person name="Goodwin L."/>
            <person name="Pitluck S."/>
            <person name="Lu M."/>
            <person name="Detter J.C."/>
            <person name="Han C."/>
            <person name="Tapia R."/>
            <person name="Land M."/>
            <person name="Hauser L."/>
            <person name="Kyrpides N."/>
            <person name="Ivanova N."/>
            <person name="Mikhailova N."/>
            <person name="Pagani I."/>
            <person name="Stams A.J.M."/>
            <person name="Plugge C.M."/>
            <person name="Muyzer G."/>
            <person name="Kuever J."/>
            <person name="Parshina S.N."/>
            <person name="Ivanova A.E."/>
            <person name="Nazina T.N."/>
            <person name="Brambilla E."/>
            <person name="Spring S."/>
            <person name="Klenk H.-P."/>
            <person name="Woyke T."/>
        </authorList>
    </citation>
    <scope>NUCLEOTIDE SEQUENCE [LARGE SCALE GENOMIC DNA]</scope>
    <source>
        <strain evidence="2">ATCC 23193 / DSM 2154 / NCIB 8452 / DL</strain>
    </source>
</reference>
<protein>
    <submittedName>
        <fullName evidence="1">Uncharacterized protein</fullName>
    </submittedName>
</protein>
<dbReference type="eggNOG" id="ENOG502ZH73">
    <property type="taxonomic scope" value="Bacteria"/>
</dbReference>
<dbReference type="RefSeq" id="WP_013843435.1">
    <property type="nucleotide sequence ID" value="NC_015589.1"/>
</dbReference>
<dbReference type="AlphaFoldDB" id="F6DLP7"/>
<dbReference type="Proteomes" id="UP000009234">
    <property type="component" value="Chromosome"/>
</dbReference>
<name>F6DLP7_DESRL</name>
<evidence type="ECO:0000313" key="2">
    <source>
        <dbReference type="Proteomes" id="UP000009234"/>
    </source>
</evidence>
<accession>F6DLP7</accession>
<dbReference type="HOGENOM" id="CLU_2045907_0_0_9"/>
<reference evidence="1 2" key="2">
    <citation type="journal article" date="2012" name="Stand. Genomic Sci.">
        <title>Complete genome sequence of the sulfate-reducing firmicute Desulfotomaculum ruminis type strain (DL(T)).</title>
        <authorList>
            <person name="Spring S."/>
            <person name="Visser M."/>
            <person name="Lu M."/>
            <person name="Copeland A."/>
            <person name="Lapidus A."/>
            <person name="Lucas S."/>
            <person name="Cheng J.F."/>
            <person name="Han C."/>
            <person name="Tapia R."/>
            <person name="Goodwin L.A."/>
            <person name="Pitluck S."/>
            <person name="Ivanova N."/>
            <person name="Land M."/>
            <person name="Hauser L."/>
            <person name="Larimer F."/>
            <person name="Rohde M."/>
            <person name="Goker M."/>
            <person name="Detter J.C."/>
            <person name="Kyrpides N.C."/>
            <person name="Woyke T."/>
            <person name="Schaap P.J."/>
            <person name="Plugge C.M."/>
            <person name="Muyzer G."/>
            <person name="Kuever J."/>
            <person name="Pereira I.A."/>
            <person name="Parshina S.N."/>
            <person name="Bernier-Latmani R."/>
            <person name="Stams A.J."/>
            <person name="Klenk H.P."/>
        </authorList>
    </citation>
    <scope>NUCLEOTIDE SEQUENCE [LARGE SCALE GENOMIC DNA]</scope>
    <source>
        <strain evidence="2">ATCC 23193 / DSM 2154 / NCIB 8452 / DL</strain>
    </source>
</reference>
<dbReference type="STRING" id="696281.Desru_3486"/>